<protein>
    <submittedName>
        <fullName evidence="2 3">Uncharacterized protein</fullName>
    </submittedName>
</protein>
<dbReference type="EMBL" id="KB096134">
    <property type="protein sequence ID" value="ESO08025.1"/>
    <property type="molecule type" value="Genomic_DNA"/>
</dbReference>
<feature type="compositionally biased region" description="Low complexity" evidence="1">
    <location>
        <begin position="619"/>
        <end position="636"/>
    </location>
</feature>
<evidence type="ECO:0000256" key="1">
    <source>
        <dbReference type="SAM" id="MobiDB-lite"/>
    </source>
</evidence>
<feature type="region of interest" description="Disordered" evidence="1">
    <location>
        <begin position="671"/>
        <end position="721"/>
    </location>
</feature>
<dbReference type="EMBL" id="AMQM01003372">
    <property type="status" value="NOT_ANNOTATED_CDS"/>
    <property type="molecule type" value="Genomic_DNA"/>
</dbReference>
<dbReference type="InParanoid" id="T1F2A6"/>
<reference evidence="3" key="3">
    <citation type="submission" date="2015-06" db="UniProtKB">
        <authorList>
            <consortium name="EnsemblMetazoa"/>
        </authorList>
    </citation>
    <scope>IDENTIFICATION</scope>
</reference>
<dbReference type="CTD" id="20202956"/>
<feature type="compositionally biased region" description="Basic and acidic residues" evidence="1">
    <location>
        <begin position="506"/>
        <end position="517"/>
    </location>
</feature>
<feature type="compositionally biased region" description="Low complexity" evidence="1">
    <location>
        <begin position="708"/>
        <end position="721"/>
    </location>
</feature>
<dbReference type="EnsemblMetazoa" id="HelroT169747">
    <property type="protein sequence ID" value="HelroP169747"/>
    <property type="gene ID" value="HelroG169747"/>
</dbReference>
<gene>
    <name evidence="3" type="primary">20202956</name>
    <name evidence="2" type="ORF">HELRODRAFT_169747</name>
</gene>
<reference evidence="2 4" key="2">
    <citation type="journal article" date="2013" name="Nature">
        <title>Insights into bilaterian evolution from three spiralian genomes.</title>
        <authorList>
            <person name="Simakov O."/>
            <person name="Marletaz F."/>
            <person name="Cho S.J."/>
            <person name="Edsinger-Gonzales E."/>
            <person name="Havlak P."/>
            <person name="Hellsten U."/>
            <person name="Kuo D.H."/>
            <person name="Larsson T."/>
            <person name="Lv J."/>
            <person name="Arendt D."/>
            <person name="Savage R."/>
            <person name="Osoegawa K."/>
            <person name="de Jong P."/>
            <person name="Grimwood J."/>
            <person name="Chapman J.A."/>
            <person name="Shapiro H."/>
            <person name="Aerts A."/>
            <person name="Otillar R.P."/>
            <person name="Terry A.Y."/>
            <person name="Boore J.L."/>
            <person name="Grigoriev I.V."/>
            <person name="Lindberg D.R."/>
            <person name="Seaver E.C."/>
            <person name="Weisblat D.A."/>
            <person name="Putnam N.H."/>
            <person name="Rokhsar D.S."/>
        </authorList>
    </citation>
    <scope>NUCLEOTIDE SEQUENCE</scope>
</reference>
<evidence type="ECO:0000313" key="3">
    <source>
        <dbReference type="EnsemblMetazoa" id="HelroP169747"/>
    </source>
</evidence>
<proteinExistence type="predicted"/>
<feature type="region of interest" description="Disordered" evidence="1">
    <location>
        <begin position="358"/>
        <end position="430"/>
    </location>
</feature>
<dbReference type="KEGG" id="hro:HELRODRAFT_169747"/>
<feature type="compositionally biased region" description="Acidic residues" evidence="1">
    <location>
        <begin position="571"/>
        <end position="583"/>
    </location>
</feature>
<feature type="compositionally biased region" description="Low complexity" evidence="1">
    <location>
        <begin position="358"/>
        <end position="391"/>
    </location>
</feature>
<name>T1F2A6_HELRO</name>
<evidence type="ECO:0000313" key="2">
    <source>
        <dbReference type="EMBL" id="ESO08025.1"/>
    </source>
</evidence>
<dbReference type="HOGENOM" id="CLU_359918_0_0_1"/>
<feature type="compositionally biased region" description="Basic and acidic residues" evidence="1">
    <location>
        <begin position="584"/>
        <end position="606"/>
    </location>
</feature>
<accession>T1F2A6</accession>
<sequence>MSNNFNIPMQMVSKRKKTLVFKPLEKMPLNSTEHIKVRSENMLSNASYNSRINKNNNHRQPSFNVEKNQSPFMSGQMIRPHLESEQKMYPGIPVQSNLNAPPTTQLDFYGTKRSNKLFDPVSRKTVDYNECNEYNNNNLGHQSLQSHKFQRSHQPNCHPKKEAQLYNHSKNAWKPVDKQEEKKNFGGQLAAPGRPAYKGNTVNNCGHSSTGCHATKIQQLYATHFRPAAKQQSEHAATQQQHFENFYQGNQTMSQQHHQVVPPMTQDMLNHLQQQLQQQPLKHDKHRKTTKQNLTETPTDKNSNATDGKKVNDENEKNKKLMKIFQQIFDKYEDKKAEVKNDLLNEFKATLCIDTIESKSSSSSSSSSSTSSAASDETSNTSSNDSSSSRSLKGKEMKKKNGTKSKKHERTHSKSHHFFKGSSKKHSDQEQQLLHLLADEDPKPCVRYRKLSEVNAEEAKPSQQPNRDKLKPDLSSPDSLQWNKATIKKLKRAVDDLFDKILDEDSGRNVENGKKDQTFQSHSRKNTNLNNNNNNNNLLKNNKNNNCSSNNNDNSNNNNNCEKVSATDESKNDDDDDEDDVDDDVHKYDDKHKKIERKDDSSKRQDIASPRVQILTPKNQNNSNNNNNNSNNNNGSNNVDNIYDIINNHIIISNSNKCQHEKTIADKNTEENRCDPKYRNGSCRRRSESLKRQQKQQHHGHHQHLHTHPNQQQQQQQLQQQKLNRELFPIADEVGDKSNATLPDCLTDDAYSESPKNFIIFDRSGLYDGGMLRRYLEQ</sequence>
<feature type="region of interest" description="Disordered" evidence="1">
    <location>
        <begin position="453"/>
        <end position="479"/>
    </location>
</feature>
<dbReference type="RefSeq" id="XP_009013814.1">
    <property type="nucleotide sequence ID" value="XM_009015566.1"/>
</dbReference>
<organism evidence="3 4">
    <name type="scientific">Helobdella robusta</name>
    <name type="common">Californian leech</name>
    <dbReference type="NCBI Taxonomy" id="6412"/>
    <lineage>
        <taxon>Eukaryota</taxon>
        <taxon>Metazoa</taxon>
        <taxon>Spiralia</taxon>
        <taxon>Lophotrochozoa</taxon>
        <taxon>Annelida</taxon>
        <taxon>Clitellata</taxon>
        <taxon>Hirudinea</taxon>
        <taxon>Rhynchobdellida</taxon>
        <taxon>Glossiphoniidae</taxon>
        <taxon>Helobdella</taxon>
    </lineage>
</organism>
<keyword evidence="4" id="KW-1185">Reference proteome</keyword>
<feature type="compositionally biased region" description="Basic residues" evidence="1">
    <location>
        <begin position="692"/>
        <end position="707"/>
    </location>
</feature>
<reference evidence="4" key="1">
    <citation type="submission" date="2012-12" db="EMBL/GenBank/DDBJ databases">
        <authorList>
            <person name="Hellsten U."/>
            <person name="Grimwood J."/>
            <person name="Chapman J.A."/>
            <person name="Shapiro H."/>
            <person name="Aerts A."/>
            <person name="Otillar R.P."/>
            <person name="Terry A.Y."/>
            <person name="Boore J.L."/>
            <person name="Simakov O."/>
            <person name="Marletaz F."/>
            <person name="Cho S.-J."/>
            <person name="Edsinger-Gonzales E."/>
            <person name="Havlak P."/>
            <person name="Kuo D.-H."/>
            <person name="Larsson T."/>
            <person name="Lv J."/>
            <person name="Arendt D."/>
            <person name="Savage R."/>
            <person name="Osoegawa K."/>
            <person name="de Jong P."/>
            <person name="Lindberg D.R."/>
            <person name="Seaver E.C."/>
            <person name="Weisblat D.A."/>
            <person name="Putnam N.H."/>
            <person name="Grigoriev I.V."/>
            <person name="Rokhsar D.S."/>
        </authorList>
    </citation>
    <scope>NUCLEOTIDE SEQUENCE</scope>
</reference>
<dbReference type="AlphaFoldDB" id="T1F2A6"/>
<dbReference type="GeneID" id="20202956"/>
<dbReference type="Proteomes" id="UP000015101">
    <property type="component" value="Unassembled WGS sequence"/>
</dbReference>
<evidence type="ECO:0000313" key="4">
    <source>
        <dbReference type="Proteomes" id="UP000015101"/>
    </source>
</evidence>
<feature type="compositionally biased region" description="Basic residues" evidence="1">
    <location>
        <begin position="396"/>
        <end position="424"/>
    </location>
</feature>
<feature type="compositionally biased region" description="Low complexity" evidence="1">
    <location>
        <begin position="526"/>
        <end position="560"/>
    </location>
</feature>
<feature type="compositionally biased region" description="Polar residues" evidence="1">
    <location>
        <begin position="291"/>
        <end position="306"/>
    </location>
</feature>
<feature type="region of interest" description="Disordered" evidence="1">
    <location>
        <begin position="506"/>
        <end position="636"/>
    </location>
</feature>
<feature type="region of interest" description="Disordered" evidence="1">
    <location>
        <begin position="274"/>
        <end position="314"/>
    </location>
</feature>